<protein>
    <submittedName>
        <fullName evidence="1">Ger(X)C family spore germination protein</fullName>
    </submittedName>
</protein>
<dbReference type="Proteomes" id="UP001226091">
    <property type="component" value="Chromosome"/>
</dbReference>
<evidence type="ECO:0000313" key="2">
    <source>
        <dbReference type="Proteomes" id="UP001226091"/>
    </source>
</evidence>
<keyword evidence="2" id="KW-1185">Reference proteome</keyword>
<sequence length="400" mass="44918">MKWSFKILIILIIVLLFTTGCWNRREINELAITLAIGLDTTMDGQYLVTAQVVNPGEVASEGGSGSSSVVIYQATGETVFEAFRKMTREAPRKIYPSHLRILVIGESLAKEGIGKPLDLLFRDWELRSDFYISIAKGMNAEDILKVPTTLEKIPANHLFDTLKVSEKAWSATSSVTLDDLIADLVSDGKQPVLTGIEAFIKGNEEAALSKRNEEMIDSPARLLFDGLAVFDKDKLIGWLNEKQGRTYNAVTNKVKSTVVNISCPKEGKAVLQLLKSKAKVKGKVKNGKPEIDIEFHREYNVGEIECNIDLTKPETIDKLEKIEEQRATKMFEQSIKQVQEEFEVDIFGFGEAVHRADPKAWKKLSKNWDKEFEELPVNIKVEAKIRRIGTVGNSFLKELK</sequence>
<reference evidence="2" key="1">
    <citation type="journal article" date="2025" name="Aquaculture">
        <title>Assessment of the bioflocculant production and safety properties of Metabacillus hrfriensis sp. nov. based on phenotypic and whole-genome sequencing analysis.</title>
        <authorList>
            <person name="Zhang R."/>
            <person name="Zhao Z."/>
            <person name="Luo L."/>
            <person name="Wang S."/>
            <person name="Guo K."/>
            <person name="Xu W."/>
        </authorList>
    </citation>
    <scope>NUCLEOTIDE SEQUENCE [LARGE SCALE GENOMIC DNA]</scope>
    <source>
        <strain evidence="2">CT-WN-B3</strain>
    </source>
</reference>
<dbReference type="EMBL" id="CP126116">
    <property type="protein sequence ID" value="WHZ56133.1"/>
    <property type="molecule type" value="Genomic_DNA"/>
</dbReference>
<evidence type="ECO:0000313" key="1">
    <source>
        <dbReference type="EMBL" id="WHZ56133.1"/>
    </source>
</evidence>
<name>A0ACD4R6Q8_9BACI</name>
<organism evidence="1 2">
    <name type="scientific">Metabacillus hrfriensis</name>
    <dbReference type="NCBI Taxonomy" id="3048891"/>
    <lineage>
        <taxon>Bacteria</taxon>
        <taxon>Bacillati</taxon>
        <taxon>Bacillota</taxon>
        <taxon>Bacilli</taxon>
        <taxon>Bacillales</taxon>
        <taxon>Bacillaceae</taxon>
        <taxon>Metabacillus</taxon>
    </lineage>
</organism>
<proteinExistence type="predicted"/>
<accession>A0ACD4R6Q8</accession>
<gene>
    <name evidence="1" type="ORF">QLQ22_15665</name>
</gene>